<gene>
    <name evidence="2" type="ORF">GCWU000342_00804</name>
</gene>
<protein>
    <submittedName>
        <fullName evidence="2">Lantibiotic protection ABC transporter permease subunit, MutE/EpiE family</fullName>
    </submittedName>
</protein>
<feature type="transmembrane region" description="Helical" evidence="1">
    <location>
        <begin position="101"/>
        <end position="127"/>
    </location>
</feature>
<dbReference type="STRING" id="626523.GCWU000342_00804"/>
<dbReference type="Proteomes" id="UP000003494">
    <property type="component" value="Unassembled WGS sequence"/>
</dbReference>
<dbReference type="InterPro" id="IPR021205">
    <property type="entry name" value="Lanti_perm_SpaE/MutE/EpiE-like"/>
</dbReference>
<evidence type="ECO:0000256" key="1">
    <source>
        <dbReference type="SAM" id="Phobius"/>
    </source>
</evidence>
<name>C4G9Z9_9FIRM</name>
<dbReference type="EMBL" id="ACIP02000001">
    <property type="protein sequence ID" value="EEP29446.1"/>
    <property type="molecule type" value="Genomic_DNA"/>
</dbReference>
<accession>C4G9Z9</accession>
<dbReference type="RefSeq" id="WP_006905834.1">
    <property type="nucleotide sequence ID" value="NZ_GG665866.1"/>
</dbReference>
<dbReference type="NCBIfam" id="TIGR03732">
    <property type="entry name" value="lanti_perm_MutE"/>
    <property type="match status" value="1"/>
</dbReference>
<evidence type="ECO:0000313" key="2">
    <source>
        <dbReference type="EMBL" id="EEP29446.1"/>
    </source>
</evidence>
<feature type="transmembrane region" description="Helical" evidence="1">
    <location>
        <begin position="167"/>
        <end position="191"/>
    </location>
</feature>
<reference evidence="2" key="1">
    <citation type="submission" date="2009-04" db="EMBL/GenBank/DDBJ databases">
        <authorList>
            <person name="Weinstock G."/>
            <person name="Sodergren E."/>
            <person name="Clifton S."/>
            <person name="Fulton L."/>
            <person name="Fulton B."/>
            <person name="Courtney L."/>
            <person name="Fronick C."/>
            <person name="Harrison M."/>
            <person name="Strong C."/>
            <person name="Farmer C."/>
            <person name="Delahaunty K."/>
            <person name="Markovic C."/>
            <person name="Hall O."/>
            <person name="Minx P."/>
            <person name="Tomlinson C."/>
            <person name="Mitreva M."/>
            <person name="Nelson J."/>
            <person name="Hou S."/>
            <person name="Wollam A."/>
            <person name="Pepin K.H."/>
            <person name="Johnson M."/>
            <person name="Bhonagiri V."/>
            <person name="Nash W.E."/>
            <person name="Warren W."/>
            <person name="Chinwalla A."/>
            <person name="Mardis E.R."/>
            <person name="Wilson R.K."/>
        </authorList>
    </citation>
    <scope>NUCLEOTIDE SEQUENCE [LARGE SCALE GENOMIC DNA]</scope>
    <source>
        <strain evidence="2">DSM 14600</strain>
    </source>
</reference>
<feature type="transmembrane region" description="Helical" evidence="1">
    <location>
        <begin position="225"/>
        <end position="248"/>
    </location>
</feature>
<keyword evidence="1" id="KW-0812">Transmembrane</keyword>
<dbReference type="CDD" id="cd21807">
    <property type="entry name" value="ABC-2_lan_permease_MutE_EpiE-like"/>
    <property type="match status" value="1"/>
</dbReference>
<dbReference type="eggNOG" id="COG4200">
    <property type="taxonomic scope" value="Bacteria"/>
</dbReference>
<evidence type="ECO:0000313" key="3">
    <source>
        <dbReference type="Proteomes" id="UP000003494"/>
    </source>
</evidence>
<keyword evidence="1" id="KW-1133">Transmembrane helix</keyword>
<organism evidence="2 3">
    <name type="scientific">Shuttleworthella satelles DSM 14600</name>
    <dbReference type="NCBI Taxonomy" id="626523"/>
    <lineage>
        <taxon>Bacteria</taxon>
        <taxon>Bacillati</taxon>
        <taxon>Bacillota</taxon>
        <taxon>Clostridia</taxon>
        <taxon>Lachnospirales</taxon>
        <taxon>Lachnospiraceae</taxon>
        <taxon>Shuttleworthella</taxon>
    </lineage>
</organism>
<feature type="transmembrane region" description="Helical" evidence="1">
    <location>
        <begin position="139"/>
        <end position="160"/>
    </location>
</feature>
<keyword evidence="3" id="KW-1185">Reference proteome</keyword>
<feature type="transmembrane region" description="Helical" evidence="1">
    <location>
        <begin position="49"/>
        <end position="73"/>
    </location>
</feature>
<dbReference type="Pfam" id="PF12730">
    <property type="entry name" value="ABC2_membrane_4"/>
    <property type="match status" value="1"/>
</dbReference>
<dbReference type="HOGENOM" id="CLU_077103_2_0_9"/>
<dbReference type="AlphaFoldDB" id="C4G9Z9"/>
<proteinExistence type="predicted"/>
<keyword evidence="1" id="KW-0472">Membrane</keyword>
<sequence length="254" mass="28476">MRGLSSELLKYRRTMTEKLLVLLPLFFVLQALPSLWLMPAGVVRKWENVISMVFNLWTVAFLPFGIALLAYLVDLQEKRAGNYRGLRVRACAPWRLWIDKVLVMSIFLLVTSMVLLIATIFSGLITVTEGKWAIPWSKILLAVFFSWFTSLALIPLQLWIAAWKGMFAGMGMGFAGMVSGIALAAKPFWYLSPWAWSIRMMCPILQLNPNGVMMDASDVLQDSSVLLPGLLLSLGASFVVAGISAFCFQRRDCQ</sequence>
<comment type="caution">
    <text evidence="2">The sequence shown here is derived from an EMBL/GenBank/DDBJ whole genome shotgun (WGS) entry which is preliminary data.</text>
</comment>